<evidence type="ECO:0000313" key="2">
    <source>
        <dbReference type="EMBL" id="TBU20330.1"/>
    </source>
</evidence>
<accession>A0A4Q9M0Z6</accession>
<dbReference type="AlphaFoldDB" id="A0A4Q9M0Z6"/>
<feature type="transmembrane region" description="Helical" evidence="1">
    <location>
        <begin position="140"/>
        <end position="161"/>
    </location>
</feature>
<dbReference type="EMBL" id="PITK01000088">
    <property type="protein sequence ID" value="TBU20330.1"/>
    <property type="molecule type" value="Genomic_DNA"/>
</dbReference>
<evidence type="ECO:0000313" key="3">
    <source>
        <dbReference type="Proteomes" id="UP000292282"/>
    </source>
</evidence>
<feature type="transmembrane region" description="Helical" evidence="1">
    <location>
        <begin position="203"/>
        <end position="225"/>
    </location>
</feature>
<evidence type="ECO:0000256" key="1">
    <source>
        <dbReference type="SAM" id="Phobius"/>
    </source>
</evidence>
<keyword evidence="1" id="KW-1133">Transmembrane helix</keyword>
<reference evidence="2 3" key="1">
    <citation type="submission" date="2017-12" db="EMBL/GenBank/DDBJ databases">
        <authorList>
            <person name="Pombert J.-F."/>
            <person name="Haag K.L."/>
            <person name="Ebert D."/>
        </authorList>
    </citation>
    <scope>NUCLEOTIDE SEQUENCE [LARGE SCALE GENOMIC DNA]</scope>
    <source>
        <strain evidence="2">IL-G-3</strain>
    </source>
</reference>
<feature type="transmembrane region" description="Helical" evidence="1">
    <location>
        <begin position="39"/>
        <end position="60"/>
    </location>
</feature>
<feature type="transmembrane region" description="Helical" evidence="1">
    <location>
        <begin position="102"/>
        <end position="119"/>
    </location>
</feature>
<comment type="caution">
    <text evidence="2">The sequence shown here is derived from an EMBL/GenBank/DDBJ whole genome shotgun (WGS) entry which is preliminary data.</text>
</comment>
<sequence length="271" mass="32924">MLSENIKPPRDHNLPRFLTISRSRQSRWYKSWYIKTKKFFFQHLFFVVYVMIDLMIVCTLEIIYKEYIQVRILFFVALVHVYQRVYFPAIDFHFYSHLIPKDRYMLILRIGMLFTYFIQSLSRFSTENEFLINLRIYNRLYAAILGNLWSLSSFLIFYFTMKFFPNFLIEFRNSQKILIAALIALIFFFLVHQYELTYLLANIFVNFDFMALLPSYIIVGLIIYIDPEISDENHNTLYDIFYSLIYASMQWPFLVNILKNIYSNLIFRSKT</sequence>
<feature type="transmembrane region" description="Helical" evidence="1">
    <location>
        <begin position="72"/>
        <end position="90"/>
    </location>
</feature>
<dbReference type="VEuPathDB" id="MicrosporidiaDB:CWI38_0088p0050"/>
<keyword evidence="1" id="KW-0472">Membrane</keyword>
<protein>
    <submittedName>
        <fullName evidence="2">Uncharacterized protein</fullName>
    </submittedName>
</protein>
<keyword evidence="3" id="KW-1185">Reference proteome</keyword>
<gene>
    <name evidence="2" type="ORF">CWI38_0088p0050</name>
</gene>
<proteinExistence type="predicted"/>
<feature type="transmembrane region" description="Helical" evidence="1">
    <location>
        <begin position="173"/>
        <end position="191"/>
    </location>
</feature>
<name>A0A4Q9M0Z6_9MICR</name>
<feature type="transmembrane region" description="Helical" evidence="1">
    <location>
        <begin position="240"/>
        <end position="258"/>
    </location>
</feature>
<keyword evidence="1" id="KW-0812">Transmembrane</keyword>
<dbReference type="Proteomes" id="UP000292282">
    <property type="component" value="Unassembled WGS sequence"/>
</dbReference>
<organism evidence="2 3">
    <name type="scientific">Hamiltosporidium tvaerminnensis</name>
    <dbReference type="NCBI Taxonomy" id="1176355"/>
    <lineage>
        <taxon>Eukaryota</taxon>
        <taxon>Fungi</taxon>
        <taxon>Fungi incertae sedis</taxon>
        <taxon>Microsporidia</taxon>
        <taxon>Dubosqiidae</taxon>
        <taxon>Hamiltosporidium</taxon>
    </lineage>
</organism>